<feature type="compositionally biased region" description="Acidic residues" evidence="1">
    <location>
        <begin position="98"/>
        <end position="113"/>
    </location>
</feature>
<gene>
    <name evidence="3" type="ORF">AB0D95_22235</name>
</gene>
<dbReference type="Proteomes" id="UP001551584">
    <property type="component" value="Unassembled WGS sequence"/>
</dbReference>
<dbReference type="Pfam" id="PF18986">
    <property type="entry name" value="DUF5719"/>
    <property type="match status" value="1"/>
</dbReference>
<accession>A0ABV3EUT0</accession>
<proteinExistence type="predicted"/>
<keyword evidence="4" id="KW-1185">Reference proteome</keyword>
<reference evidence="3 4" key="1">
    <citation type="submission" date="2024-06" db="EMBL/GenBank/DDBJ databases">
        <title>The Natural Products Discovery Center: Release of the First 8490 Sequenced Strains for Exploring Actinobacteria Biosynthetic Diversity.</title>
        <authorList>
            <person name="Kalkreuter E."/>
            <person name="Kautsar S.A."/>
            <person name="Yang D."/>
            <person name="Bader C.D."/>
            <person name="Teijaro C.N."/>
            <person name="Fluegel L."/>
            <person name="Davis C.M."/>
            <person name="Simpson J.R."/>
            <person name="Lauterbach L."/>
            <person name="Steele A.D."/>
            <person name="Gui C."/>
            <person name="Meng S."/>
            <person name="Li G."/>
            <person name="Viehrig K."/>
            <person name="Ye F."/>
            <person name="Su P."/>
            <person name="Kiefer A.F."/>
            <person name="Nichols A."/>
            <person name="Cepeda A.J."/>
            <person name="Yan W."/>
            <person name="Fan B."/>
            <person name="Jiang Y."/>
            <person name="Adhikari A."/>
            <person name="Zheng C.-J."/>
            <person name="Schuster L."/>
            <person name="Cowan T.M."/>
            <person name="Smanski M.J."/>
            <person name="Chevrette M.G."/>
            <person name="De Carvalho L.P.S."/>
            <person name="Shen B."/>
        </authorList>
    </citation>
    <scope>NUCLEOTIDE SEQUENCE [LARGE SCALE GENOMIC DNA]</scope>
    <source>
        <strain evidence="3 4">NPDC048117</strain>
    </source>
</reference>
<keyword evidence="2" id="KW-0732">Signal</keyword>
<evidence type="ECO:0000256" key="2">
    <source>
        <dbReference type="SAM" id="SignalP"/>
    </source>
</evidence>
<dbReference type="RefSeq" id="WP_359275294.1">
    <property type="nucleotide sequence ID" value="NZ_JBEZNA010000060.1"/>
</dbReference>
<evidence type="ECO:0000313" key="3">
    <source>
        <dbReference type="EMBL" id="MEU9579955.1"/>
    </source>
</evidence>
<protein>
    <submittedName>
        <fullName evidence="3">DUF5719 family protein</fullName>
    </submittedName>
</protein>
<organism evidence="3 4">
    <name type="scientific">Streptomyces chilikensis</name>
    <dbReference type="NCBI Taxonomy" id="1194079"/>
    <lineage>
        <taxon>Bacteria</taxon>
        <taxon>Bacillati</taxon>
        <taxon>Actinomycetota</taxon>
        <taxon>Actinomycetes</taxon>
        <taxon>Kitasatosporales</taxon>
        <taxon>Streptomycetaceae</taxon>
        <taxon>Streptomyces</taxon>
    </lineage>
</organism>
<feature type="region of interest" description="Disordered" evidence="1">
    <location>
        <begin position="73"/>
        <end position="172"/>
    </location>
</feature>
<comment type="caution">
    <text evidence="3">The sequence shown here is derived from an EMBL/GenBank/DDBJ whole genome shotgun (WGS) entry which is preliminary data.</text>
</comment>
<name>A0ABV3EUT0_9ACTN</name>
<feature type="compositionally biased region" description="Basic and acidic residues" evidence="1">
    <location>
        <begin position="148"/>
        <end position="160"/>
    </location>
</feature>
<feature type="signal peptide" evidence="2">
    <location>
        <begin position="1"/>
        <end position="21"/>
    </location>
</feature>
<sequence length="536" mass="53753">MNRTISLIAGTVALAAVTGVAVLTAPEPQSAVTAGATAAEQPVERTKLLCPSPSRSDVAETVYTAFTPVTEDAADGGEAGLLPAAPPSGGDGAGDPAEKDEDAGAEETEDAGNAEDAGGSEESGGAGGADGSDAAARPAGKPVLTLEKPGEPVSRERSGGDEPALLGTADGRFAPGWTVQQTTTVTVGAGRGLHGTTCSAPDTDFWFPGASTAEFRTDYVHLTNPDDSAAVVDIELFGPEGQLETSVPDGVTVPPLGSERVLLSTLTDQPLPDVTAHVSVRSGRVGARVQALDTGNGGDWIAPAADPAGSLVLPGIPKDATSVRLIAYAPGDSDADLDVRLASPTGVITPAGLETLHVKAGMTTSTDLKDVTRGEAGSLLLTPTGREAPVVAGLQVVRGKGGKQETAFIPATAAVTTRATALGNTAKGTTLSLVAPTEDATVKVTSSAGSGGGTGTSKTYELKKGTTTDIELPVPNGLEGTYALVVEPVSGGPVYASRTLSEKLDGIAAFTVQTLPDDRGRVAVPEAEQDLTVLQD</sequence>
<feature type="compositionally biased region" description="Gly residues" evidence="1">
    <location>
        <begin position="121"/>
        <end position="130"/>
    </location>
</feature>
<dbReference type="EMBL" id="JBEZNA010000060">
    <property type="protein sequence ID" value="MEU9579955.1"/>
    <property type="molecule type" value="Genomic_DNA"/>
</dbReference>
<feature type="chain" id="PRO_5047379611" evidence="2">
    <location>
        <begin position="22"/>
        <end position="536"/>
    </location>
</feature>
<evidence type="ECO:0000256" key="1">
    <source>
        <dbReference type="SAM" id="MobiDB-lite"/>
    </source>
</evidence>
<dbReference type="InterPro" id="IPR043777">
    <property type="entry name" value="DUF5719"/>
</dbReference>
<evidence type="ECO:0000313" key="4">
    <source>
        <dbReference type="Proteomes" id="UP001551584"/>
    </source>
</evidence>